<dbReference type="CDD" id="cd12153">
    <property type="entry name" value="F1-ATPase_epsilon"/>
    <property type="match status" value="1"/>
</dbReference>
<dbReference type="InterPro" id="IPR006721">
    <property type="entry name" value="ATP_synth_F1_esu_mt"/>
</dbReference>
<evidence type="ECO:0000313" key="2">
    <source>
        <dbReference type="EMBL" id="PVU96947.1"/>
    </source>
</evidence>
<evidence type="ECO:0000313" key="3">
    <source>
        <dbReference type="Proteomes" id="UP000245383"/>
    </source>
</evidence>
<dbReference type="GO" id="GO:0045259">
    <property type="term" value="C:proton-transporting ATP synthase complex"/>
    <property type="evidence" value="ECO:0007669"/>
    <property type="project" value="InterPro"/>
</dbReference>
<dbReference type="Gene3D" id="1.10.1620.20">
    <property type="entry name" value="ATP synthase, F1 complex, epsilon subunit superfamily, mitochondrial"/>
    <property type="match status" value="1"/>
</dbReference>
<dbReference type="STRING" id="133385.A0A2T9YX89"/>
<keyword evidence="3" id="KW-1185">Reference proteome</keyword>
<protein>
    <recommendedName>
        <fullName evidence="4">ATP synthase subunit epsilon, mitochondrial</fullName>
    </recommendedName>
</protein>
<dbReference type="OrthoDB" id="269124at2759"/>
<dbReference type="GO" id="GO:0005743">
    <property type="term" value="C:mitochondrial inner membrane"/>
    <property type="evidence" value="ECO:0007669"/>
    <property type="project" value="InterPro"/>
</dbReference>
<dbReference type="PANTHER" id="PTHR12448:SF0">
    <property type="entry name" value="ATP SYNTHASE SUBUNIT EPSILON, MITOCHONDRIAL"/>
    <property type="match status" value="1"/>
</dbReference>
<dbReference type="Proteomes" id="UP000245383">
    <property type="component" value="Unassembled WGS sequence"/>
</dbReference>
<name>A0A2T9YX89_9FUNG</name>
<dbReference type="GO" id="GO:0046933">
    <property type="term" value="F:proton-transporting ATP synthase activity, rotational mechanism"/>
    <property type="evidence" value="ECO:0007669"/>
    <property type="project" value="InterPro"/>
</dbReference>
<accession>A0A2T9YX89</accession>
<sequence>MNFAWRNAGLNYLQASNIAARALRRVLVAEKRVETEKREHFTVKVAKWTAGKGPETSAIPSIQTRTGAEL</sequence>
<gene>
    <name evidence="2" type="ORF">BB561_000866</name>
</gene>
<dbReference type="EMBL" id="MBFR01000021">
    <property type="protein sequence ID" value="PVU96947.1"/>
    <property type="molecule type" value="Genomic_DNA"/>
</dbReference>
<evidence type="ECO:0008006" key="4">
    <source>
        <dbReference type="Google" id="ProtNLM"/>
    </source>
</evidence>
<dbReference type="Pfam" id="PF04627">
    <property type="entry name" value="ATP-synt_Eps"/>
    <property type="match status" value="1"/>
</dbReference>
<dbReference type="SUPFAM" id="SSF48690">
    <property type="entry name" value="Epsilon subunit of mitochondrial F1F0-ATP synthase"/>
    <property type="match status" value="1"/>
</dbReference>
<evidence type="ECO:0000256" key="1">
    <source>
        <dbReference type="ARBA" id="ARBA00009502"/>
    </source>
</evidence>
<dbReference type="InterPro" id="IPR036742">
    <property type="entry name" value="ATP_synth_F1_esu_sf_mt"/>
</dbReference>
<dbReference type="AlphaFoldDB" id="A0A2T9YX89"/>
<organism evidence="2 3">
    <name type="scientific">Smittium simulii</name>
    <dbReference type="NCBI Taxonomy" id="133385"/>
    <lineage>
        <taxon>Eukaryota</taxon>
        <taxon>Fungi</taxon>
        <taxon>Fungi incertae sedis</taxon>
        <taxon>Zoopagomycota</taxon>
        <taxon>Kickxellomycotina</taxon>
        <taxon>Harpellomycetes</taxon>
        <taxon>Harpellales</taxon>
        <taxon>Legeriomycetaceae</taxon>
        <taxon>Smittium</taxon>
    </lineage>
</organism>
<comment type="similarity">
    <text evidence="1">Belongs to the eukaryotic ATPase epsilon family.</text>
</comment>
<proteinExistence type="inferred from homology"/>
<dbReference type="PANTHER" id="PTHR12448">
    <property type="entry name" value="ATP SYNTHASE EPSILON CHAIN, MITOCHONDRIAL"/>
    <property type="match status" value="1"/>
</dbReference>
<reference evidence="2 3" key="1">
    <citation type="journal article" date="2018" name="MBio">
        <title>Comparative Genomics Reveals the Core Gene Toolbox for the Fungus-Insect Symbiosis.</title>
        <authorList>
            <person name="Wang Y."/>
            <person name="Stata M."/>
            <person name="Wang W."/>
            <person name="Stajich J.E."/>
            <person name="White M.M."/>
            <person name="Moncalvo J.M."/>
        </authorList>
    </citation>
    <scope>NUCLEOTIDE SEQUENCE [LARGE SCALE GENOMIC DNA]</scope>
    <source>
        <strain evidence="2 3">SWE-8-4</strain>
    </source>
</reference>
<comment type="caution">
    <text evidence="2">The sequence shown here is derived from an EMBL/GenBank/DDBJ whole genome shotgun (WGS) entry which is preliminary data.</text>
</comment>
<dbReference type="GO" id="GO:0042776">
    <property type="term" value="P:proton motive force-driven mitochondrial ATP synthesis"/>
    <property type="evidence" value="ECO:0007669"/>
    <property type="project" value="TreeGrafter"/>
</dbReference>